<dbReference type="CDD" id="cd05333">
    <property type="entry name" value="BKR_SDR_c"/>
    <property type="match status" value="1"/>
</dbReference>
<dbReference type="RefSeq" id="XP_012335966.1">
    <property type="nucleotide sequence ID" value="XM_012480543.1"/>
</dbReference>
<feature type="binding site" evidence="7">
    <location>
        <position position="143"/>
    </location>
    <ligand>
        <name>NADP(+)</name>
        <dbReference type="ChEBI" id="CHEBI:58349"/>
    </ligand>
</feature>
<evidence type="ECO:0000313" key="12">
    <source>
        <dbReference type="Proteomes" id="UP000054561"/>
    </source>
</evidence>
<dbReference type="InterPro" id="IPR011284">
    <property type="entry name" value="3oxo_ACP_reduc"/>
</dbReference>
<dbReference type="Proteomes" id="UP000054561">
    <property type="component" value="Unassembled WGS sequence"/>
</dbReference>
<keyword evidence="12" id="KW-1185">Reference proteome</keyword>
<reference evidence="11 12" key="1">
    <citation type="submission" date="2014-03" db="EMBL/GenBank/DDBJ databases">
        <title>The Genome Sequence of Plasmodium fragile nilgiri.</title>
        <authorList>
            <consortium name="The Broad Institute Genomics Platform"/>
            <consortium name="The Broad Institute Genome Sequencing Center for Infectious Disease"/>
            <person name="Neafsey D."/>
            <person name="Duraisingh M."/>
            <person name="Young S.K."/>
            <person name="Zeng Q."/>
            <person name="Gargeya S."/>
            <person name="Abouelleil A."/>
            <person name="Alvarado L."/>
            <person name="Chapman S.B."/>
            <person name="Gainer-Dewar J."/>
            <person name="Goldberg J."/>
            <person name="Griggs A."/>
            <person name="Gujja S."/>
            <person name="Hansen M."/>
            <person name="Howarth C."/>
            <person name="Imamovic A."/>
            <person name="Larimer J."/>
            <person name="Pearson M."/>
            <person name="Poon T.W."/>
            <person name="Priest M."/>
            <person name="Roberts A."/>
            <person name="Saif S."/>
            <person name="Shea T."/>
            <person name="Sykes S."/>
            <person name="Wortman J."/>
            <person name="Nusbaum C."/>
            <person name="Birren B."/>
        </authorList>
    </citation>
    <scope>NUCLEOTIDE SEQUENCE [LARGE SCALE GENOMIC DNA]</scope>
    <source>
        <strain evidence="12">nilgiri</strain>
    </source>
</reference>
<dbReference type="OrthoDB" id="1393670at2759"/>
<feature type="active site" description="Proton acceptor" evidence="6">
    <location>
        <position position="208"/>
    </location>
</feature>
<feature type="binding site" evidence="7">
    <location>
        <begin position="208"/>
        <end position="212"/>
    </location>
    <ligand>
        <name>NADP(+)</name>
        <dbReference type="ChEBI" id="CHEBI:58349"/>
    </ligand>
</feature>
<accession>A0A0D9QKJ2</accession>
<dbReference type="PRINTS" id="PR00080">
    <property type="entry name" value="SDRFAMILY"/>
</dbReference>
<dbReference type="InterPro" id="IPR057326">
    <property type="entry name" value="KR_dom"/>
</dbReference>
<dbReference type="SUPFAM" id="SSF51735">
    <property type="entry name" value="NAD(P)-binding Rossmann-fold domains"/>
    <property type="match status" value="1"/>
</dbReference>
<dbReference type="SMART" id="SM00822">
    <property type="entry name" value="PKS_KR"/>
    <property type="match status" value="1"/>
</dbReference>
<feature type="domain" description="Ketoreductase" evidence="10">
    <location>
        <begin position="60"/>
        <end position="244"/>
    </location>
</feature>
<dbReference type="PRINTS" id="PR00081">
    <property type="entry name" value="GDHRDH"/>
</dbReference>
<gene>
    <name evidence="11" type="ORF">AK88_02920</name>
</gene>
<evidence type="ECO:0000256" key="6">
    <source>
        <dbReference type="PIRSR" id="PIRSR611284-1"/>
    </source>
</evidence>
<dbReference type="InterPro" id="IPR050259">
    <property type="entry name" value="SDR"/>
</dbReference>
<keyword evidence="3 7" id="KW-0521">NADP</keyword>
<dbReference type="AlphaFoldDB" id="A0A0D9QKJ2"/>
<dbReference type="NCBIfam" id="TIGR01830">
    <property type="entry name" value="3oxo_ACP_reduc"/>
    <property type="match status" value="1"/>
</dbReference>
<evidence type="ECO:0000256" key="2">
    <source>
        <dbReference type="ARBA" id="ARBA00012948"/>
    </source>
</evidence>
<feature type="binding site" evidence="7">
    <location>
        <begin position="66"/>
        <end position="69"/>
    </location>
    <ligand>
        <name>NADP(+)</name>
        <dbReference type="ChEBI" id="CHEBI:58349"/>
    </ligand>
</feature>
<protein>
    <recommendedName>
        <fullName evidence="2">3-oxoacyl-[acyl-carrier-protein] reductase</fullName>
        <ecNumber evidence="2">1.1.1.100</ecNumber>
    </recommendedName>
</protein>
<feature type="signal peptide" evidence="9">
    <location>
        <begin position="1"/>
        <end position="19"/>
    </location>
</feature>
<dbReference type="InterPro" id="IPR002347">
    <property type="entry name" value="SDR_fam"/>
</dbReference>
<evidence type="ECO:0000259" key="10">
    <source>
        <dbReference type="SMART" id="SM00822"/>
    </source>
</evidence>
<proteinExistence type="inferred from homology"/>
<dbReference type="PANTHER" id="PTHR42879">
    <property type="entry name" value="3-OXOACYL-(ACYL-CARRIER-PROTEIN) REDUCTASE"/>
    <property type="match status" value="1"/>
</dbReference>
<dbReference type="InterPro" id="IPR036291">
    <property type="entry name" value="NAD(P)-bd_dom_sf"/>
</dbReference>
<sequence length="341" mass="36797">MIALYCCFLCSLLVSLLRGYKLMHARGGVQMAPQRGTPSNVALHASRDQGQNYYHCGHDRVALVTGAGRGIGRSIAKTLAGSVSTVLCVSRTQKSCDNIVDELKSMGCQSSGYAVDLADKHQATELINNLLAENKTIDILVNNAGVTRDNISLRMSSEEWEDVLRTNLNSLFYITQPIAKRMVSNRYGRIINISSIVGLTGNAGQINYASSKAGVIGFTKSLCKELASRNVTVNAVAPGFIASDMTDKMSDQIKKDIIAHIPTGRMGTPEEVANLVAFLASEVAAYITGRVYRTPYQQVEEKIAIGISITSDIPKIGECTSNSFNQFSTSINSSEILCSPV</sequence>
<keyword evidence="4" id="KW-0560">Oxidoreductase</keyword>
<dbReference type="InterPro" id="IPR020904">
    <property type="entry name" value="Sc_DH/Rdtase_CS"/>
</dbReference>
<comment type="catalytic activity">
    <reaction evidence="5">
        <text>a (3R)-hydroxyacyl-[ACP] + NADP(+) = a 3-oxoacyl-[ACP] + NADPH + H(+)</text>
        <dbReference type="Rhea" id="RHEA:17397"/>
        <dbReference type="Rhea" id="RHEA-COMP:9916"/>
        <dbReference type="Rhea" id="RHEA-COMP:9945"/>
        <dbReference type="ChEBI" id="CHEBI:15378"/>
        <dbReference type="ChEBI" id="CHEBI:57783"/>
        <dbReference type="ChEBI" id="CHEBI:58349"/>
        <dbReference type="ChEBI" id="CHEBI:78776"/>
        <dbReference type="ChEBI" id="CHEBI:78827"/>
        <dbReference type="EC" id="1.1.1.100"/>
    </reaction>
</comment>
<dbReference type="Gene3D" id="3.40.50.720">
    <property type="entry name" value="NAD(P)-binding Rossmann-like Domain"/>
    <property type="match status" value="1"/>
</dbReference>
<evidence type="ECO:0000313" key="11">
    <source>
        <dbReference type="EMBL" id="KJP87488.1"/>
    </source>
</evidence>
<keyword evidence="9" id="KW-0732">Signal</keyword>
<evidence type="ECO:0000256" key="3">
    <source>
        <dbReference type="ARBA" id="ARBA00022857"/>
    </source>
</evidence>
<dbReference type="EMBL" id="KQ001674">
    <property type="protein sequence ID" value="KJP87488.1"/>
    <property type="molecule type" value="Genomic_DNA"/>
</dbReference>
<dbReference type="EC" id="1.1.1.100" evidence="2"/>
<dbReference type="NCBIfam" id="NF009466">
    <property type="entry name" value="PRK12826.1-2"/>
    <property type="match status" value="1"/>
</dbReference>
<dbReference type="GO" id="GO:0004316">
    <property type="term" value="F:3-oxoacyl-[acyl-carrier-protein] reductase (NADPH) activity"/>
    <property type="evidence" value="ECO:0007669"/>
    <property type="project" value="UniProtKB-EC"/>
</dbReference>
<dbReference type="OMA" id="LFGVQCD"/>
<dbReference type="Pfam" id="PF00106">
    <property type="entry name" value="adh_short"/>
    <property type="match status" value="1"/>
</dbReference>
<dbReference type="GeneID" id="24268234"/>
<dbReference type="VEuPathDB" id="PlasmoDB:AK88_02920"/>
<evidence type="ECO:0000256" key="5">
    <source>
        <dbReference type="ARBA" id="ARBA00048508"/>
    </source>
</evidence>
<evidence type="ECO:0000256" key="1">
    <source>
        <dbReference type="ARBA" id="ARBA00006484"/>
    </source>
</evidence>
<evidence type="ECO:0000256" key="8">
    <source>
        <dbReference type="RuleBase" id="RU000363"/>
    </source>
</evidence>
<dbReference type="GO" id="GO:0051287">
    <property type="term" value="F:NAD binding"/>
    <property type="evidence" value="ECO:0007669"/>
    <property type="project" value="InterPro"/>
</dbReference>
<comment type="similarity">
    <text evidence="1 8">Belongs to the short-chain dehydrogenases/reductases (SDR) family.</text>
</comment>
<feature type="chain" id="PRO_5002343634" description="3-oxoacyl-[acyl-carrier-protein] reductase" evidence="9">
    <location>
        <begin position="20"/>
        <end position="341"/>
    </location>
</feature>
<dbReference type="GO" id="GO:0006633">
    <property type="term" value="P:fatty acid biosynthetic process"/>
    <property type="evidence" value="ECO:0007669"/>
    <property type="project" value="InterPro"/>
</dbReference>
<dbReference type="PANTHER" id="PTHR42879:SF2">
    <property type="entry name" value="3-OXOACYL-[ACYL-CARRIER-PROTEIN] REDUCTASE FABG"/>
    <property type="match status" value="1"/>
</dbReference>
<dbReference type="FunFam" id="3.40.50.720:FF:000115">
    <property type="entry name" value="3-oxoacyl-[acyl-carrier-protein] reductase FabG"/>
    <property type="match status" value="1"/>
</dbReference>
<feature type="binding site" evidence="7">
    <location>
        <position position="241"/>
    </location>
    <ligand>
        <name>NADP(+)</name>
        <dbReference type="ChEBI" id="CHEBI:58349"/>
    </ligand>
</feature>
<evidence type="ECO:0000256" key="7">
    <source>
        <dbReference type="PIRSR" id="PIRSR611284-2"/>
    </source>
</evidence>
<organism evidence="11 12">
    <name type="scientific">Plasmodium fragile</name>
    <dbReference type="NCBI Taxonomy" id="5857"/>
    <lineage>
        <taxon>Eukaryota</taxon>
        <taxon>Sar</taxon>
        <taxon>Alveolata</taxon>
        <taxon>Apicomplexa</taxon>
        <taxon>Aconoidasida</taxon>
        <taxon>Haemosporida</taxon>
        <taxon>Plasmodiidae</taxon>
        <taxon>Plasmodium</taxon>
        <taxon>Plasmodium (Plasmodium)</taxon>
    </lineage>
</organism>
<evidence type="ECO:0000256" key="9">
    <source>
        <dbReference type="SAM" id="SignalP"/>
    </source>
</evidence>
<name>A0A0D9QKJ2_PLAFR</name>
<dbReference type="PROSITE" id="PS00061">
    <property type="entry name" value="ADH_SHORT"/>
    <property type="match status" value="1"/>
</dbReference>
<evidence type="ECO:0000256" key="4">
    <source>
        <dbReference type="ARBA" id="ARBA00023002"/>
    </source>
</evidence>